<dbReference type="GO" id="GO:0031369">
    <property type="term" value="F:translation initiation factor binding"/>
    <property type="evidence" value="ECO:0007669"/>
    <property type="project" value="InterPro"/>
</dbReference>
<keyword evidence="7" id="KW-1185">Reference proteome</keyword>
<proteinExistence type="inferred from homology"/>
<dbReference type="GO" id="GO:0001732">
    <property type="term" value="P:formation of cytoplasmic translation initiation complex"/>
    <property type="evidence" value="ECO:0007669"/>
    <property type="project" value="UniProtKB-UniRule"/>
</dbReference>
<evidence type="ECO:0000259" key="5">
    <source>
        <dbReference type="PROSITE" id="PS50249"/>
    </source>
</evidence>
<reference evidence="6" key="1">
    <citation type="submission" date="2021-12" db="EMBL/GenBank/DDBJ databases">
        <authorList>
            <person name="King R."/>
        </authorList>
    </citation>
    <scope>NUCLEOTIDE SEQUENCE</scope>
</reference>
<evidence type="ECO:0000313" key="7">
    <source>
        <dbReference type="Proteomes" id="UP001152759"/>
    </source>
</evidence>
<accession>A0A9P0F2Z6</accession>
<dbReference type="Pfam" id="PF01398">
    <property type="entry name" value="JAB"/>
    <property type="match status" value="1"/>
</dbReference>
<evidence type="ECO:0000313" key="6">
    <source>
        <dbReference type="EMBL" id="CAH0386044.1"/>
    </source>
</evidence>
<dbReference type="Proteomes" id="UP001152759">
    <property type="component" value="Chromosome 3"/>
</dbReference>
<comment type="function">
    <text evidence="4">Component of the eukaryotic translation initiation factor 3 (eIF-3) complex, which is involved in protein synthesis of a specialized repertoire of mRNAs and, together with other initiation factors, stimulates binding of mRNA and methionyl-tRNAi to the 40S ribosome. The eIF-3 complex specifically targets and initiates translation of a subset of mRNAs involved in cell proliferation.</text>
</comment>
<dbReference type="Gene3D" id="3.40.140.10">
    <property type="entry name" value="Cytidine Deaminase, domain 2"/>
    <property type="match status" value="1"/>
</dbReference>
<protein>
    <recommendedName>
        <fullName evidence="4">Eukaryotic translation initiation factor 3 subunit F</fullName>
        <shortName evidence="4">eIF3f</shortName>
    </recommendedName>
    <alternativeName>
        <fullName evidence="4">Eukaryotic translation initiation factor 3 subunit 5</fullName>
    </alternativeName>
</protein>
<dbReference type="GO" id="GO:0033290">
    <property type="term" value="C:eukaryotic 48S preinitiation complex"/>
    <property type="evidence" value="ECO:0007669"/>
    <property type="project" value="UniProtKB-UniRule"/>
</dbReference>
<dbReference type="PANTHER" id="PTHR10540">
    <property type="entry name" value="EUKARYOTIC TRANSLATION INITIATION FACTOR 3 SUBUNIT F-RELATED"/>
    <property type="match status" value="1"/>
</dbReference>
<dbReference type="PROSITE" id="PS50249">
    <property type="entry name" value="MPN"/>
    <property type="match status" value="1"/>
</dbReference>
<dbReference type="KEGG" id="btab:109030832"/>
<comment type="subcellular location">
    <subcellularLocation>
        <location evidence="4">Cytoplasm</location>
    </subcellularLocation>
</comment>
<evidence type="ECO:0000256" key="4">
    <source>
        <dbReference type="HAMAP-Rule" id="MF_03005"/>
    </source>
</evidence>
<dbReference type="InterPro" id="IPR000555">
    <property type="entry name" value="JAMM/MPN+_dom"/>
</dbReference>
<name>A0A9P0F2Z6_BEMTA</name>
<organism evidence="6 7">
    <name type="scientific">Bemisia tabaci</name>
    <name type="common">Sweetpotato whitefly</name>
    <name type="synonym">Aleurodes tabaci</name>
    <dbReference type="NCBI Taxonomy" id="7038"/>
    <lineage>
        <taxon>Eukaryota</taxon>
        <taxon>Metazoa</taxon>
        <taxon>Ecdysozoa</taxon>
        <taxon>Arthropoda</taxon>
        <taxon>Hexapoda</taxon>
        <taxon>Insecta</taxon>
        <taxon>Pterygota</taxon>
        <taxon>Neoptera</taxon>
        <taxon>Paraneoptera</taxon>
        <taxon>Hemiptera</taxon>
        <taxon>Sternorrhyncha</taxon>
        <taxon>Aleyrodoidea</taxon>
        <taxon>Aleyrodidae</taxon>
        <taxon>Aleyrodinae</taxon>
        <taxon>Bemisia</taxon>
    </lineage>
</organism>
<evidence type="ECO:0000256" key="2">
    <source>
        <dbReference type="ARBA" id="ARBA00022540"/>
    </source>
</evidence>
<dbReference type="GO" id="GO:0003743">
    <property type="term" value="F:translation initiation factor activity"/>
    <property type="evidence" value="ECO:0007669"/>
    <property type="project" value="UniProtKB-UniRule"/>
</dbReference>
<dbReference type="EMBL" id="OU963864">
    <property type="protein sequence ID" value="CAH0386044.1"/>
    <property type="molecule type" value="Genomic_DNA"/>
</dbReference>
<dbReference type="GO" id="GO:0008237">
    <property type="term" value="F:metallopeptidase activity"/>
    <property type="evidence" value="ECO:0007669"/>
    <property type="project" value="InterPro"/>
</dbReference>
<dbReference type="Pfam" id="PF13012">
    <property type="entry name" value="MitMem_reg"/>
    <property type="match status" value="1"/>
</dbReference>
<evidence type="ECO:0000256" key="1">
    <source>
        <dbReference type="ARBA" id="ARBA00022490"/>
    </source>
</evidence>
<feature type="domain" description="MPN" evidence="5">
    <location>
        <begin position="7"/>
        <end position="137"/>
    </location>
</feature>
<dbReference type="CDD" id="cd08064">
    <property type="entry name" value="MPN_eIF3f"/>
    <property type="match status" value="1"/>
</dbReference>
<dbReference type="PANTHER" id="PTHR10540:SF6">
    <property type="entry name" value="EUKARYOTIC TRANSLATION INITIATION FACTOR 3 SUBUNIT F"/>
    <property type="match status" value="1"/>
</dbReference>
<dbReference type="OrthoDB" id="25498at2759"/>
<gene>
    <name evidence="6" type="ORF">BEMITA_LOCUS5209</name>
</gene>
<dbReference type="AlphaFoldDB" id="A0A9P0F2Z6"/>
<dbReference type="InterPro" id="IPR037518">
    <property type="entry name" value="MPN"/>
</dbReference>
<evidence type="ECO:0000256" key="3">
    <source>
        <dbReference type="ARBA" id="ARBA00022917"/>
    </source>
</evidence>
<dbReference type="InterPro" id="IPR027531">
    <property type="entry name" value="eIF3f"/>
</dbReference>
<dbReference type="GO" id="GO:0016282">
    <property type="term" value="C:eukaryotic 43S preinitiation complex"/>
    <property type="evidence" value="ECO:0007669"/>
    <property type="project" value="UniProtKB-UniRule"/>
</dbReference>
<dbReference type="HAMAP" id="MF_03005">
    <property type="entry name" value="eIF3f"/>
    <property type="match status" value="1"/>
</dbReference>
<keyword evidence="1 4" id="KW-0963">Cytoplasm</keyword>
<dbReference type="SMART" id="SM00232">
    <property type="entry name" value="JAB_MPN"/>
    <property type="match status" value="1"/>
</dbReference>
<comment type="similarity">
    <text evidence="4">Belongs to the eIF-3 subunit F family.</text>
</comment>
<keyword evidence="2 4" id="KW-0396">Initiation factor</keyword>
<dbReference type="GO" id="GO:0071541">
    <property type="term" value="C:eukaryotic translation initiation factor 3 complex, eIF3m"/>
    <property type="evidence" value="ECO:0007669"/>
    <property type="project" value="TreeGrafter"/>
</dbReference>
<dbReference type="InterPro" id="IPR024969">
    <property type="entry name" value="EIF3F/CSN6-like_C"/>
</dbReference>
<sequence length="280" mass="31276">MALNVSVKVHPVVLFQIVDAYERRNVDANRVIGTLLGIVDKGVVEVTNSFCLPHIEDSEKVLAELRYAADMLSMLTKINKQEKIVGWWATGHEVTIHSNIIHEYYSLECQDPVHLTLDTTLQDGHMGMKAYMNVPVGVPKRKVGSMFTRIPVEVTCYQPEIVGIRLSQKTASSFKRSPELTIEPASDLGQVGEACSKMNKLIDKILAYVEDVLTEKVPANDTVGRALLNMVHSVPQMTPEQFEDMFNSSIKDLLMVITLAQLTRTQLQLNEKLTLLSALN</sequence>
<comment type="subunit">
    <text evidence="4">Component of the eukaryotic translation initiation factor 3 (eIF-3) complex.</text>
</comment>
<keyword evidence="3 4" id="KW-0648">Protein biosynthesis</keyword>